<evidence type="ECO:0000313" key="11">
    <source>
        <dbReference type="Proteomes" id="UP001149140"/>
    </source>
</evidence>
<dbReference type="AlphaFoldDB" id="A0A9X3S6A1"/>
<dbReference type="GO" id="GO:0016020">
    <property type="term" value="C:membrane"/>
    <property type="evidence" value="ECO:0007669"/>
    <property type="project" value="InterPro"/>
</dbReference>
<dbReference type="Gene3D" id="3.30.450.40">
    <property type="match status" value="4"/>
</dbReference>
<keyword evidence="7" id="KW-0067">ATP-binding</keyword>
<dbReference type="Gene3D" id="1.20.5.1930">
    <property type="match status" value="1"/>
</dbReference>
<dbReference type="SUPFAM" id="SSF55874">
    <property type="entry name" value="ATPase domain of HSP90 chaperone/DNA topoisomerase II/histidine kinase"/>
    <property type="match status" value="1"/>
</dbReference>
<dbReference type="GO" id="GO:0000155">
    <property type="term" value="F:phosphorelay sensor kinase activity"/>
    <property type="evidence" value="ECO:0007669"/>
    <property type="project" value="InterPro"/>
</dbReference>
<keyword evidence="3" id="KW-0597">Phosphoprotein</keyword>
<keyword evidence="11" id="KW-1185">Reference proteome</keyword>
<accession>A0A9X3S6A1</accession>
<dbReference type="PANTHER" id="PTHR24421">
    <property type="entry name" value="NITRATE/NITRITE SENSOR PROTEIN NARX-RELATED"/>
    <property type="match status" value="1"/>
</dbReference>
<evidence type="ECO:0000256" key="1">
    <source>
        <dbReference type="ARBA" id="ARBA00000085"/>
    </source>
</evidence>
<evidence type="ECO:0000256" key="8">
    <source>
        <dbReference type="ARBA" id="ARBA00023012"/>
    </source>
</evidence>
<dbReference type="InterPro" id="IPR050482">
    <property type="entry name" value="Sensor_HK_TwoCompSys"/>
</dbReference>
<feature type="domain" description="GAF" evidence="9">
    <location>
        <begin position="150"/>
        <end position="290"/>
    </location>
</feature>
<dbReference type="GO" id="GO:0046983">
    <property type="term" value="F:protein dimerization activity"/>
    <property type="evidence" value="ECO:0007669"/>
    <property type="project" value="InterPro"/>
</dbReference>
<dbReference type="RefSeq" id="WP_270045745.1">
    <property type="nucleotide sequence ID" value="NZ_JAPDOD010000067.1"/>
</dbReference>
<evidence type="ECO:0000256" key="4">
    <source>
        <dbReference type="ARBA" id="ARBA00022679"/>
    </source>
</evidence>
<dbReference type="Pfam" id="PF01590">
    <property type="entry name" value="GAF"/>
    <property type="match status" value="3"/>
</dbReference>
<dbReference type="CDD" id="cd16917">
    <property type="entry name" value="HATPase_UhpB-NarQ-NarX-like"/>
    <property type="match status" value="1"/>
</dbReference>
<dbReference type="InterPro" id="IPR029016">
    <property type="entry name" value="GAF-like_dom_sf"/>
</dbReference>
<dbReference type="GO" id="GO:0005524">
    <property type="term" value="F:ATP binding"/>
    <property type="evidence" value="ECO:0007669"/>
    <property type="project" value="UniProtKB-KW"/>
</dbReference>
<sequence length="999" mass="104460">MDPPLPTPDADTVLTAAVGGVVSPVLIAGQDGAIVVANAAAAVALGCGDPRELTGRPALEESAAEGCGSLLSAARDGLAVSRDLVSLPCPDGAFLRAAAFAVPIELDRGRGAVIAFTAVVEADDDAARFNAPSRLASLRRAATGIAEEVAGGRALSTAAREIARSVGLPLLHILRCEPDRTVTVVAAWSADDRGLRPGSRHAAADLPAGAGARVDDLAGALGPVADALRAAGTGAVIGTPVVVDDGVWGLLLGGQHVGAALAADVEQRLAPFAGLVASRVGSMARRRELARLADEQASLRRVATLVARGVPTSELLAAMTREIGLLLDLDMLHLARYDEDGDAHGVASWSRHGNPIPLGIVTSDEGQSIPSLVLRTGRQVRVSDYESVASAIAERLDVLGTHTVVGVPLRVDGRLWGVLGAAAADDRRLPENVGDRIAAFSELLATAIGNLEAREARARLNQEHEALRDIATLVAHDVAPNELFAEVAAAIGHLLGADFAALTPFDDDETWVAAAWSPRGDHPQIDQRFPIAPDTLAYAIRATGRPARVDLFEDAAGELTRFVRDVLGARSAAGAPIVVGGRVWGALIVHTTAERRLPKDTTARLERFSELVATAIGNSEARAELKALADEQAALRRVATLVAYAAPAEAVFAAVGRELGGLLWDMPTQVVRYDEDGDATVLAGWGDSITPAGQRVSLEGDSVSSLVKRAGAPVRISADQWSGPLGEYALSFGLRWGVGAPIMVDGRVWGAMTIVSRQREPFPADTEQRIARFAELVAAAISNLEARDALAASRARVVAAADDERQRVVHDLHDGAQQRLVHTIVTLKLALKMLDERPEEGREFVAEGLEQAEQATRELRDLVHGILPRVLTVGGLRAAVTTLAARMTIPVGVDVWIPRLDGGVEGAAYFVVAEALTNVAKHAAATRADVRARVVDGMLQVAVRDDGAGGARSDGRGLLGLADRLAVLQGRLTVDSPPLRGTTVSATIPIAGIVEAEFR</sequence>
<gene>
    <name evidence="10" type="ORF">OM076_39860</name>
</gene>
<keyword evidence="6" id="KW-0418">Kinase</keyword>
<dbReference type="EC" id="2.7.13.3" evidence="2"/>
<evidence type="ECO:0000256" key="5">
    <source>
        <dbReference type="ARBA" id="ARBA00022741"/>
    </source>
</evidence>
<dbReference type="SMART" id="SM00065">
    <property type="entry name" value="GAF"/>
    <property type="match status" value="4"/>
</dbReference>
<evidence type="ECO:0000256" key="3">
    <source>
        <dbReference type="ARBA" id="ARBA00022553"/>
    </source>
</evidence>
<feature type="domain" description="GAF" evidence="9">
    <location>
        <begin position="311"/>
        <end position="458"/>
    </location>
</feature>
<organism evidence="10 11">
    <name type="scientific">Solirubrobacter ginsenosidimutans</name>
    <dbReference type="NCBI Taxonomy" id="490573"/>
    <lineage>
        <taxon>Bacteria</taxon>
        <taxon>Bacillati</taxon>
        <taxon>Actinomycetota</taxon>
        <taxon>Thermoleophilia</taxon>
        <taxon>Solirubrobacterales</taxon>
        <taxon>Solirubrobacteraceae</taxon>
        <taxon>Solirubrobacter</taxon>
    </lineage>
</organism>
<evidence type="ECO:0000256" key="2">
    <source>
        <dbReference type="ARBA" id="ARBA00012438"/>
    </source>
</evidence>
<dbReference type="Pfam" id="PF02518">
    <property type="entry name" value="HATPase_c"/>
    <property type="match status" value="1"/>
</dbReference>
<dbReference type="Proteomes" id="UP001149140">
    <property type="component" value="Unassembled WGS sequence"/>
</dbReference>
<evidence type="ECO:0000256" key="7">
    <source>
        <dbReference type="ARBA" id="ARBA00022840"/>
    </source>
</evidence>
<proteinExistence type="predicted"/>
<dbReference type="InterPro" id="IPR011712">
    <property type="entry name" value="Sig_transdc_His_kin_sub3_dim/P"/>
</dbReference>
<name>A0A9X3S6A1_9ACTN</name>
<evidence type="ECO:0000259" key="9">
    <source>
        <dbReference type="SMART" id="SM00065"/>
    </source>
</evidence>
<dbReference type="InterPro" id="IPR003594">
    <property type="entry name" value="HATPase_dom"/>
</dbReference>
<dbReference type="InterPro" id="IPR003018">
    <property type="entry name" value="GAF"/>
</dbReference>
<evidence type="ECO:0000256" key="6">
    <source>
        <dbReference type="ARBA" id="ARBA00022777"/>
    </source>
</evidence>
<dbReference type="SUPFAM" id="SSF55781">
    <property type="entry name" value="GAF domain-like"/>
    <property type="match status" value="4"/>
</dbReference>
<dbReference type="Pfam" id="PF07730">
    <property type="entry name" value="HisKA_3"/>
    <property type="match status" value="1"/>
</dbReference>
<keyword evidence="5" id="KW-0547">Nucleotide-binding</keyword>
<feature type="domain" description="GAF" evidence="9">
    <location>
        <begin position="479"/>
        <end position="626"/>
    </location>
</feature>
<dbReference type="InterPro" id="IPR036890">
    <property type="entry name" value="HATPase_C_sf"/>
</dbReference>
<keyword evidence="4" id="KW-0808">Transferase</keyword>
<dbReference type="Gene3D" id="3.30.565.10">
    <property type="entry name" value="Histidine kinase-like ATPase, C-terminal domain"/>
    <property type="match status" value="1"/>
</dbReference>
<evidence type="ECO:0000313" key="10">
    <source>
        <dbReference type="EMBL" id="MDA0166487.1"/>
    </source>
</evidence>
<comment type="caution">
    <text evidence="10">The sequence shown here is derived from an EMBL/GenBank/DDBJ whole genome shotgun (WGS) entry which is preliminary data.</text>
</comment>
<dbReference type="EMBL" id="JAPDOD010000067">
    <property type="protein sequence ID" value="MDA0166487.1"/>
    <property type="molecule type" value="Genomic_DNA"/>
</dbReference>
<dbReference type="PANTHER" id="PTHR24421:SF10">
    <property type="entry name" value="NITRATE_NITRITE SENSOR PROTEIN NARQ"/>
    <property type="match status" value="1"/>
</dbReference>
<keyword evidence="8" id="KW-0902">Two-component regulatory system</keyword>
<reference evidence="10" key="1">
    <citation type="submission" date="2022-10" db="EMBL/GenBank/DDBJ databases">
        <title>The WGS of Solirubrobacter ginsenosidimutans DSM 21036.</title>
        <authorList>
            <person name="Jiang Z."/>
        </authorList>
    </citation>
    <scope>NUCLEOTIDE SEQUENCE</scope>
    <source>
        <strain evidence="10">DSM 21036</strain>
    </source>
</reference>
<comment type="catalytic activity">
    <reaction evidence="1">
        <text>ATP + protein L-histidine = ADP + protein N-phospho-L-histidine.</text>
        <dbReference type="EC" id="2.7.13.3"/>
    </reaction>
</comment>
<feature type="domain" description="GAF" evidence="9">
    <location>
        <begin position="630"/>
        <end position="791"/>
    </location>
</feature>
<protein>
    <recommendedName>
        <fullName evidence="2">histidine kinase</fullName>
        <ecNumber evidence="2">2.7.13.3</ecNumber>
    </recommendedName>
</protein>